<sequence>MVPAQAQRGIIEASTARRCLDAAVEVTRRQHIREGPPAMTALSKEDLREYLIGAWTLESYQSSDVDGSNMRYPLGSDARGIIMYTADGYMSAQIMRADRAPFASGDLQVAGNDELAAAARGYMAYTGPYSVHDNGTIAHHVDVSLLPNWIGVTQYRAAQVGDDRLQLRPVEPVLIKGKLRKARLTWQRAKPAK</sequence>
<organism evidence="2 3">
    <name type="scientific">Mycobacterium mantenii</name>
    <dbReference type="NCBI Taxonomy" id="560555"/>
    <lineage>
        <taxon>Bacteria</taxon>
        <taxon>Bacillati</taxon>
        <taxon>Actinomycetota</taxon>
        <taxon>Actinomycetes</taxon>
        <taxon>Mycobacteriales</taxon>
        <taxon>Mycobacteriaceae</taxon>
        <taxon>Mycobacterium</taxon>
        <taxon>Mycobacterium avium complex (MAC)</taxon>
    </lineage>
</organism>
<evidence type="ECO:0000313" key="3">
    <source>
        <dbReference type="Proteomes" id="UP000465812"/>
    </source>
</evidence>
<protein>
    <recommendedName>
        <fullName evidence="1">Lipocalin-like domain-containing protein</fullName>
    </recommendedName>
</protein>
<accession>A0ABN6A6Y7</accession>
<evidence type="ECO:0000313" key="2">
    <source>
        <dbReference type="EMBL" id="BBY37221.1"/>
    </source>
</evidence>
<feature type="domain" description="Lipocalin-like" evidence="1">
    <location>
        <begin position="52"/>
        <end position="189"/>
    </location>
</feature>
<name>A0ABN6A6Y7_MYCNT</name>
<proteinExistence type="predicted"/>
<evidence type="ECO:0000259" key="1">
    <source>
        <dbReference type="Pfam" id="PF13924"/>
    </source>
</evidence>
<dbReference type="EMBL" id="AP022590">
    <property type="protein sequence ID" value="BBY37221.1"/>
    <property type="molecule type" value="Genomic_DNA"/>
</dbReference>
<dbReference type="InterPro" id="IPR024311">
    <property type="entry name" value="Lipocalin-like"/>
</dbReference>
<gene>
    <name evidence="2" type="ORF">MMAN_13550</name>
</gene>
<reference evidence="2 3" key="1">
    <citation type="journal article" date="2019" name="Emerg. Microbes Infect.">
        <title>Comprehensive subspecies identification of 175 nontuberculous mycobacteria species based on 7547 genomic profiles.</title>
        <authorList>
            <person name="Matsumoto Y."/>
            <person name="Kinjo T."/>
            <person name="Motooka D."/>
            <person name="Nabeya D."/>
            <person name="Jung N."/>
            <person name="Uechi K."/>
            <person name="Horii T."/>
            <person name="Iida T."/>
            <person name="Fujita J."/>
            <person name="Nakamura S."/>
        </authorList>
    </citation>
    <scope>NUCLEOTIDE SEQUENCE [LARGE SCALE GENOMIC DNA]</scope>
    <source>
        <strain evidence="2 3">JCM 18113</strain>
    </source>
</reference>
<dbReference type="Proteomes" id="UP000465812">
    <property type="component" value="Chromosome"/>
</dbReference>
<keyword evidence="3" id="KW-1185">Reference proteome</keyword>
<dbReference type="Pfam" id="PF13924">
    <property type="entry name" value="Lipocalin_5"/>
    <property type="match status" value="1"/>
</dbReference>